<dbReference type="GO" id="GO:0007160">
    <property type="term" value="P:cell-matrix adhesion"/>
    <property type="evidence" value="ECO:0007669"/>
    <property type="project" value="TreeGrafter"/>
</dbReference>
<evidence type="ECO:0000256" key="6">
    <source>
        <dbReference type="SAM" id="SignalP"/>
    </source>
</evidence>
<evidence type="ECO:0000256" key="2">
    <source>
        <dbReference type="ARBA" id="ARBA00022525"/>
    </source>
</evidence>
<keyword evidence="6" id="KW-0732">Signal</keyword>
<dbReference type="EMBL" id="BGPR01004797">
    <property type="protein sequence ID" value="GBN03455.1"/>
    <property type="molecule type" value="Genomic_DNA"/>
</dbReference>
<comment type="subcellular location">
    <subcellularLocation>
        <location evidence="1">Secreted</location>
    </subcellularLocation>
</comment>
<dbReference type="PROSITE" id="PS51162">
    <property type="entry name" value="THYROGLOBULIN_1_2"/>
    <property type="match status" value="2"/>
</dbReference>
<dbReference type="PANTHER" id="PTHR12352">
    <property type="entry name" value="SECRETED MODULAR CALCIUM-BINDING PROTEIN"/>
    <property type="match status" value="1"/>
</dbReference>
<evidence type="ECO:0000259" key="7">
    <source>
        <dbReference type="PROSITE" id="PS51162"/>
    </source>
</evidence>
<organism evidence="8 9">
    <name type="scientific">Araneus ventricosus</name>
    <name type="common">Orbweaver spider</name>
    <name type="synonym">Epeira ventricosa</name>
    <dbReference type="NCBI Taxonomy" id="182803"/>
    <lineage>
        <taxon>Eukaryota</taxon>
        <taxon>Metazoa</taxon>
        <taxon>Ecdysozoa</taxon>
        <taxon>Arthropoda</taxon>
        <taxon>Chelicerata</taxon>
        <taxon>Arachnida</taxon>
        <taxon>Araneae</taxon>
        <taxon>Araneomorphae</taxon>
        <taxon>Entelegynae</taxon>
        <taxon>Araneoidea</taxon>
        <taxon>Araneidae</taxon>
        <taxon>Araneus</taxon>
    </lineage>
</organism>
<keyword evidence="3" id="KW-0677">Repeat</keyword>
<dbReference type="CDD" id="cd00191">
    <property type="entry name" value="TY"/>
    <property type="match status" value="1"/>
</dbReference>
<gene>
    <name evidence="8" type="ORF">AVEN_122593_1</name>
</gene>
<evidence type="ECO:0000256" key="5">
    <source>
        <dbReference type="PROSITE-ProRule" id="PRU00500"/>
    </source>
</evidence>
<feature type="disulfide bond" evidence="5">
    <location>
        <begin position="66"/>
        <end position="73"/>
    </location>
</feature>
<dbReference type="InterPro" id="IPR051950">
    <property type="entry name" value="Dev_reg/Prot_inhib"/>
</dbReference>
<dbReference type="PROSITE" id="PS00484">
    <property type="entry name" value="THYROGLOBULIN_1_1"/>
    <property type="match status" value="1"/>
</dbReference>
<keyword evidence="4 5" id="KW-1015">Disulfide bond</keyword>
<feature type="domain" description="Thyroglobulin type-1" evidence="7">
    <location>
        <begin position="32"/>
        <end position="83"/>
    </location>
</feature>
<dbReference type="InterPro" id="IPR036857">
    <property type="entry name" value="Thyroglobulin_1_sf"/>
</dbReference>
<dbReference type="Pfam" id="PF00086">
    <property type="entry name" value="Thyroglobulin_1"/>
    <property type="match status" value="2"/>
</dbReference>
<protein>
    <recommendedName>
        <fullName evidence="7">Thyroglobulin type-1 domain-containing protein</fullName>
    </recommendedName>
</protein>
<comment type="caution">
    <text evidence="8">The sequence shown here is derived from an EMBL/GenBank/DDBJ whole genome shotgun (WGS) entry which is preliminary data.</text>
</comment>
<comment type="caution">
    <text evidence="5">Lacks conserved residue(s) required for the propagation of feature annotation.</text>
</comment>
<evidence type="ECO:0000256" key="4">
    <source>
        <dbReference type="ARBA" id="ARBA00023157"/>
    </source>
</evidence>
<evidence type="ECO:0000313" key="8">
    <source>
        <dbReference type="EMBL" id="GBN03455.1"/>
    </source>
</evidence>
<feature type="domain" description="Thyroglobulin type-1" evidence="7">
    <location>
        <begin position="92"/>
        <end position="154"/>
    </location>
</feature>
<dbReference type="AlphaFoldDB" id="A0A4Y2KM98"/>
<dbReference type="GO" id="GO:0005604">
    <property type="term" value="C:basement membrane"/>
    <property type="evidence" value="ECO:0007669"/>
    <property type="project" value="TreeGrafter"/>
</dbReference>
<accession>A0A4Y2KM98</accession>
<evidence type="ECO:0000256" key="1">
    <source>
        <dbReference type="ARBA" id="ARBA00004613"/>
    </source>
</evidence>
<dbReference type="Proteomes" id="UP000499080">
    <property type="component" value="Unassembled WGS sequence"/>
</dbReference>
<keyword evidence="2" id="KW-0964">Secreted</keyword>
<evidence type="ECO:0000256" key="3">
    <source>
        <dbReference type="ARBA" id="ARBA00022737"/>
    </source>
</evidence>
<dbReference type="PANTHER" id="PTHR12352:SF3">
    <property type="entry name" value="NIDOGEN-2"/>
    <property type="match status" value="1"/>
</dbReference>
<dbReference type="InterPro" id="IPR000716">
    <property type="entry name" value="Thyroglobulin_1"/>
</dbReference>
<dbReference type="SMART" id="SM00211">
    <property type="entry name" value="TY"/>
    <property type="match status" value="2"/>
</dbReference>
<dbReference type="OrthoDB" id="6429604at2759"/>
<dbReference type="Gene3D" id="4.10.800.10">
    <property type="entry name" value="Thyroglobulin type-1"/>
    <property type="match status" value="2"/>
</dbReference>
<dbReference type="SUPFAM" id="SSF57610">
    <property type="entry name" value="Thyroglobulin type-1 domain"/>
    <property type="match status" value="2"/>
</dbReference>
<feature type="disulfide bond" evidence="5">
    <location>
        <begin position="126"/>
        <end position="133"/>
    </location>
</feature>
<evidence type="ECO:0000313" key="9">
    <source>
        <dbReference type="Proteomes" id="UP000499080"/>
    </source>
</evidence>
<keyword evidence="9" id="KW-1185">Reference proteome</keyword>
<sequence length="155" mass="17016">MHRTVIVLAVVFIAIEKVSSINNDVGTGNPKMSNCMRMNGMMSLRLFMMGMTPKCDGNGNLLPMQCFEHSEHCVCVRKDGSMLNKPSKGLKGCQCLVTKDEEENSGLIGAYIPQCEGDGTYKKHQCHYSTGYCYCVDPSTGQNTTVPSRNDVSCD</sequence>
<feature type="chain" id="PRO_5021324131" description="Thyroglobulin type-1 domain-containing protein" evidence="6">
    <location>
        <begin position="21"/>
        <end position="155"/>
    </location>
</feature>
<reference evidence="8 9" key="1">
    <citation type="journal article" date="2019" name="Sci. Rep.">
        <title>Orb-weaving spider Araneus ventricosus genome elucidates the spidroin gene catalogue.</title>
        <authorList>
            <person name="Kono N."/>
            <person name="Nakamura H."/>
            <person name="Ohtoshi R."/>
            <person name="Moran D.A.P."/>
            <person name="Shinohara A."/>
            <person name="Yoshida Y."/>
            <person name="Fujiwara M."/>
            <person name="Mori M."/>
            <person name="Tomita M."/>
            <person name="Arakawa K."/>
        </authorList>
    </citation>
    <scope>NUCLEOTIDE SEQUENCE [LARGE SCALE GENOMIC DNA]</scope>
</reference>
<dbReference type="GO" id="GO:0005615">
    <property type="term" value="C:extracellular space"/>
    <property type="evidence" value="ECO:0007669"/>
    <property type="project" value="TreeGrafter"/>
</dbReference>
<proteinExistence type="predicted"/>
<feature type="signal peptide" evidence="6">
    <location>
        <begin position="1"/>
        <end position="20"/>
    </location>
</feature>
<name>A0A4Y2KM98_ARAVE</name>